<evidence type="ECO:0000313" key="5">
    <source>
        <dbReference type="Proteomes" id="UP000035579"/>
    </source>
</evidence>
<dbReference type="Proteomes" id="UP000256345">
    <property type="component" value="Unassembled WGS sequence"/>
</dbReference>
<keyword evidence="1" id="KW-0812">Transmembrane</keyword>
<dbReference type="InterPro" id="IPR050697">
    <property type="entry name" value="Adenylyl/Guanylyl_Cyclase_3/4"/>
</dbReference>
<dbReference type="AlphaFoldDB" id="A0AAC8QB46"/>
<dbReference type="InterPro" id="IPR001054">
    <property type="entry name" value="A/G_cyclase"/>
</dbReference>
<dbReference type="Proteomes" id="UP000035579">
    <property type="component" value="Chromosome"/>
</dbReference>
<feature type="transmembrane region" description="Helical" evidence="1">
    <location>
        <begin position="21"/>
        <end position="42"/>
    </location>
</feature>
<dbReference type="PROSITE" id="PS51257">
    <property type="entry name" value="PROKAR_LIPOPROTEIN"/>
    <property type="match status" value="1"/>
</dbReference>
<accession>A0AAC8QB46</accession>
<dbReference type="EMBL" id="CP011509">
    <property type="protein sequence ID" value="AKJ03801.1"/>
    <property type="molecule type" value="Genomic_DNA"/>
</dbReference>
<organism evidence="3 5">
    <name type="scientific">Archangium gephyra</name>
    <dbReference type="NCBI Taxonomy" id="48"/>
    <lineage>
        <taxon>Bacteria</taxon>
        <taxon>Pseudomonadati</taxon>
        <taxon>Myxococcota</taxon>
        <taxon>Myxococcia</taxon>
        <taxon>Myxococcales</taxon>
        <taxon>Cystobacterineae</taxon>
        <taxon>Archangiaceae</taxon>
        <taxon>Archangium</taxon>
    </lineage>
</organism>
<dbReference type="PANTHER" id="PTHR43081:SF1">
    <property type="entry name" value="ADENYLATE CYCLASE, TERMINAL-DIFFERENTIATION SPECIFIC"/>
    <property type="match status" value="1"/>
</dbReference>
<name>A0AAC8QB46_9BACT</name>
<evidence type="ECO:0000259" key="2">
    <source>
        <dbReference type="PROSITE" id="PS50125"/>
    </source>
</evidence>
<evidence type="ECO:0000256" key="1">
    <source>
        <dbReference type="SAM" id="Phobius"/>
    </source>
</evidence>
<keyword evidence="6" id="KW-1185">Reference proteome</keyword>
<dbReference type="InterPro" id="IPR007890">
    <property type="entry name" value="CHASE2"/>
</dbReference>
<dbReference type="GO" id="GO:0006171">
    <property type="term" value="P:cAMP biosynthetic process"/>
    <property type="evidence" value="ECO:0007669"/>
    <property type="project" value="TreeGrafter"/>
</dbReference>
<reference evidence="4 6" key="2">
    <citation type="submission" date="2018-08" db="EMBL/GenBank/DDBJ databases">
        <title>Genomic Encyclopedia of Archaeal and Bacterial Type Strains, Phase II (KMG-II): from individual species to whole genera.</title>
        <authorList>
            <person name="Goeker M."/>
        </authorList>
    </citation>
    <scope>NUCLEOTIDE SEQUENCE [LARGE SCALE GENOMIC DNA]</scope>
    <source>
        <strain evidence="4 6">DSM 2261</strain>
    </source>
</reference>
<keyword evidence="1" id="KW-0472">Membrane</keyword>
<evidence type="ECO:0000313" key="6">
    <source>
        <dbReference type="Proteomes" id="UP000256345"/>
    </source>
</evidence>
<proteinExistence type="predicted"/>
<dbReference type="Pfam" id="PF00211">
    <property type="entry name" value="Guanylate_cyc"/>
    <property type="match status" value="1"/>
</dbReference>
<evidence type="ECO:0000313" key="4">
    <source>
        <dbReference type="EMBL" id="REG23580.1"/>
    </source>
</evidence>
<dbReference type="SMART" id="SM00044">
    <property type="entry name" value="CYCc"/>
    <property type="match status" value="1"/>
</dbReference>
<dbReference type="InterPro" id="IPR029787">
    <property type="entry name" value="Nucleotide_cyclase"/>
</dbReference>
<feature type="domain" description="Guanylate cyclase" evidence="2">
    <location>
        <begin position="503"/>
        <end position="637"/>
    </location>
</feature>
<dbReference type="GO" id="GO:0004016">
    <property type="term" value="F:adenylate cyclase activity"/>
    <property type="evidence" value="ECO:0007669"/>
    <property type="project" value="UniProtKB-ARBA"/>
</dbReference>
<dbReference type="KEGG" id="age:AA314_05427"/>
<dbReference type="SMART" id="SM01080">
    <property type="entry name" value="CHASE2"/>
    <property type="match status" value="1"/>
</dbReference>
<feature type="transmembrane region" description="Helical" evidence="1">
    <location>
        <begin position="440"/>
        <end position="462"/>
    </location>
</feature>
<dbReference type="GO" id="GO:0035556">
    <property type="term" value="P:intracellular signal transduction"/>
    <property type="evidence" value="ECO:0007669"/>
    <property type="project" value="InterPro"/>
</dbReference>
<gene>
    <name evidence="3" type="ORF">AA314_05427</name>
    <name evidence="4" type="ORF">ATI61_11650</name>
</gene>
<feature type="transmembrane region" description="Helical" evidence="1">
    <location>
        <begin position="413"/>
        <end position="434"/>
    </location>
</feature>
<sequence>MASDIWKFLPQRLRNRLPRMLGVAVLSTAVAAGCWLLGGLGLPALERALYDRALTTFARSSGGLSPDIVVVAIDQSTLDGVRNNPTYARDFGPYPWNHLLWARVMEELSHQGARAVLFDGVMDEPSTEGSAELELARVLRDTRLPVYLGVATHPRAAPLPKVEPVHPPPAQDFGEGAEPTAVARVLAFPVRTDGRALPRLESESLPGMRQSHNLIPPVTPLLAEAKGFGLVEPEVDSDGLSRRTRFAYSDGTNAYVTLPVAAAADFFGATELVFSGRTLRLGQRELPVNPDGSAELDFGGPLHERFRIVPVMALLDAWSLRQEGQRTGFEEEAVFRDRLVVIGPTALGLGTPATTPFAAFVPGMSSRLAVLENIFSGRFITEAPFWVSLLFALGLAVLSAVLLMTVRSPTLELAWLLLAVVPLVFLTMGASLALGRVHLLGALPVTAGLLSSLGAMASNHLFANREAAFIRQAFSRYMEPRLIEQMIEDNRLPRLDGEERELTAFFSDIRGFSSFSESFQHNPRELVRVLNQYLTRVSSALLREGGCLDKYIGDAVVCLFGAPIDHSDHAVRACRGALAAQAEVSRLREEFRKKGLPDVYTRIGINSAKLFVGNFGSEQLFDYTAMGDGMNLASRLEGANKAYGSLIMIGPRTYELAREHIEVRELDRVRVAGKAEAVTVYELLALKGELPAQKRWTVKRYHEALALYREQRFAEAAGVLKAQLSEDPEDGPTAVLLARCQKYEQHPPAHFDGVANLEK</sequence>
<dbReference type="PROSITE" id="PS50125">
    <property type="entry name" value="GUANYLATE_CYCLASE_2"/>
    <property type="match status" value="1"/>
</dbReference>
<dbReference type="Pfam" id="PF05226">
    <property type="entry name" value="CHASE2"/>
    <property type="match status" value="1"/>
</dbReference>
<dbReference type="RefSeq" id="WP_047857768.1">
    <property type="nucleotide sequence ID" value="NZ_CP011509.1"/>
</dbReference>
<evidence type="ECO:0000313" key="3">
    <source>
        <dbReference type="EMBL" id="AKJ03801.1"/>
    </source>
</evidence>
<protein>
    <submittedName>
        <fullName evidence="3">Adenylate cyclase</fullName>
    </submittedName>
</protein>
<dbReference type="CDD" id="cd07302">
    <property type="entry name" value="CHD"/>
    <property type="match status" value="1"/>
</dbReference>
<reference evidence="3 5" key="1">
    <citation type="submission" date="2015-05" db="EMBL/GenBank/DDBJ databases">
        <title>Genome assembly of Archangium gephyra DSM 2261.</title>
        <authorList>
            <person name="Sharma G."/>
            <person name="Subramanian S."/>
        </authorList>
    </citation>
    <scope>NUCLEOTIDE SEQUENCE [LARGE SCALE GENOMIC DNA]</scope>
    <source>
        <strain evidence="3 5">DSM 2261</strain>
    </source>
</reference>
<dbReference type="Gene3D" id="3.30.70.1230">
    <property type="entry name" value="Nucleotide cyclase"/>
    <property type="match status" value="1"/>
</dbReference>
<keyword evidence="1" id="KW-1133">Transmembrane helix</keyword>
<dbReference type="SUPFAM" id="SSF55073">
    <property type="entry name" value="Nucleotide cyclase"/>
    <property type="match status" value="1"/>
</dbReference>
<dbReference type="EMBL" id="QUMU01000016">
    <property type="protein sequence ID" value="REG23580.1"/>
    <property type="molecule type" value="Genomic_DNA"/>
</dbReference>
<feature type="transmembrane region" description="Helical" evidence="1">
    <location>
        <begin position="385"/>
        <end position="406"/>
    </location>
</feature>
<dbReference type="PANTHER" id="PTHR43081">
    <property type="entry name" value="ADENYLATE CYCLASE, TERMINAL-DIFFERENTIATION SPECIFIC-RELATED"/>
    <property type="match status" value="1"/>
</dbReference>